<dbReference type="PANTHER" id="PTHR43728:SF1">
    <property type="entry name" value="FE-S OXIDOREDUCTASE"/>
    <property type="match status" value="1"/>
</dbReference>
<accession>A0A2P6VNE2</accession>
<dbReference type="InterPro" id="IPR013785">
    <property type="entry name" value="Aldolase_TIM"/>
</dbReference>
<dbReference type="STRING" id="554055.A0A2P6VNE2"/>
<keyword evidence="4" id="KW-0411">Iron-sulfur</keyword>
<dbReference type="Pfam" id="PF04055">
    <property type="entry name" value="Radical_SAM"/>
    <property type="match status" value="1"/>
</dbReference>
<dbReference type="OrthoDB" id="418407at2759"/>
<feature type="domain" description="Arsenosugar biosynthesis radical SAM protein ArsS-like C-terminal" evidence="7">
    <location>
        <begin position="301"/>
        <end position="436"/>
    </location>
</feature>
<evidence type="ECO:0000313" key="8">
    <source>
        <dbReference type="EMBL" id="PSC75603.1"/>
    </source>
</evidence>
<feature type="compositionally biased region" description="Polar residues" evidence="5">
    <location>
        <begin position="16"/>
        <end position="29"/>
    </location>
</feature>
<dbReference type="InterPro" id="IPR007197">
    <property type="entry name" value="rSAM"/>
</dbReference>
<dbReference type="InterPro" id="IPR024521">
    <property type="entry name" value="ArsS-like_C"/>
</dbReference>
<keyword evidence="2" id="KW-0479">Metal-binding</keyword>
<evidence type="ECO:0000256" key="2">
    <source>
        <dbReference type="ARBA" id="ARBA00022723"/>
    </source>
</evidence>
<dbReference type="SFLD" id="SFLDS00029">
    <property type="entry name" value="Radical_SAM"/>
    <property type="match status" value="1"/>
</dbReference>
<organism evidence="8 9">
    <name type="scientific">Micractinium conductrix</name>
    <dbReference type="NCBI Taxonomy" id="554055"/>
    <lineage>
        <taxon>Eukaryota</taxon>
        <taxon>Viridiplantae</taxon>
        <taxon>Chlorophyta</taxon>
        <taxon>core chlorophytes</taxon>
        <taxon>Trebouxiophyceae</taxon>
        <taxon>Chlorellales</taxon>
        <taxon>Chlorellaceae</taxon>
        <taxon>Chlorella clade</taxon>
        <taxon>Micractinium</taxon>
    </lineage>
</organism>
<evidence type="ECO:0000256" key="1">
    <source>
        <dbReference type="ARBA" id="ARBA00022691"/>
    </source>
</evidence>
<comment type="caution">
    <text evidence="8">The sequence shown here is derived from an EMBL/GenBank/DDBJ whole genome shotgun (WGS) entry which is preliminary data.</text>
</comment>
<evidence type="ECO:0000256" key="5">
    <source>
        <dbReference type="SAM" id="MobiDB-lite"/>
    </source>
</evidence>
<dbReference type="PANTHER" id="PTHR43728">
    <property type="entry name" value="SLR0304 PROTEIN"/>
    <property type="match status" value="1"/>
</dbReference>
<dbReference type="GO" id="GO:0046872">
    <property type="term" value="F:metal ion binding"/>
    <property type="evidence" value="ECO:0007669"/>
    <property type="project" value="UniProtKB-KW"/>
</dbReference>
<evidence type="ECO:0000256" key="3">
    <source>
        <dbReference type="ARBA" id="ARBA00023004"/>
    </source>
</evidence>
<dbReference type="EMBL" id="LHPF02000002">
    <property type="protein sequence ID" value="PSC75603.1"/>
    <property type="molecule type" value="Genomic_DNA"/>
</dbReference>
<feature type="compositionally biased region" description="Low complexity" evidence="5">
    <location>
        <begin position="45"/>
        <end position="60"/>
    </location>
</feature>
<evidence type="ECO:0000259" key="7">
    <source>
        <dbReference type="Pfam" id="PF12345"/>
    </source>
</evidence>
<gene>
    <name evidence="8" type="ORF">C2E20_1093</name>
</gene>
<evidence type="ECO:0000259" key="6">
    <source>
        <dbReference type="Pfam" id="PF04055"/>
    </source>
</evidence>
<dbReference type="Proteomes" id="UP000239649">
    <property type="component" value="Unassembled WGS sequence"/>
</dbReference>
<keyword evidence="1" id="KW-0949">S-adenosyl-L-methionine</keyword>
<protein>
    <submittedName>
        <fullName evidence="8">Fe-S oxidoreductase</fullName>
    </submittedName>
</protein>
<dbReference type="GO" id="GO:0051536">
    <property type="term" value="F:iron-sulfur cluster binding"/>
    <property type="evidence" value="ECO:0007669"/>
    <property type="project" value="UniProtKB-KW"/>
</dbReference>
<dbReference type="AlphaFoldDB" id="A0A2P6VNE2"/>
<evidence type="ECO:0000313" key="9">
    <source>
        <dbReference type="Proteomes" id="UP000239649"/>
    </source>
</evidence>
<dbReference type="InterPro" id="IPR026351">
    <property type="entry name" value="rSAM_ArsS-like"/>
</dbReference>
<dbReference type="GO" id="GO:0003824">
    <property type="term" value="F:catalytic activity"/>
    <property type="evidence" value="ECO:0007669"/>
    <property type="project" value="InterPro"/>
</dbReference>
<reference evidence="8 9" key="1">
    <citation type="journal article" date="2018" name="Plant J.">
        <title>Genome sequences of Chlorella sorokiniana UTEX 1602 and Micractinium conductrix SAG 241.80: implications to maltose excretion by a green alga.</title>
        <authorList>
            <person name="Arriola M.B."/>
            <person name="Velmurugan N."/>
            <person name="Zhang Y."/>
            <person name="Plunkett M.H."/>
            <person name="Hondzo H."/>
            <person name="Barney B.M."/>
        </authorList>
    </citation>
    <scope>NUCLEOTIDE SEQUENCE [LARGE SCALE GENOMIC DNA]</scope>
    <source>
        <strain evidence="8 9">SAG 241.80</strain>
    </source>
</reference>
<name>A0A2P6VNE2_9CHLO</name>
<sequence>MSAVAAVSPPTRPAGRSSTRGACGSSTSDGGRHTVAAASSSSCRGAQARPAAAVPPGGSAAAATASSLIPETLLELAEDAELQQLYARVAQVGQAALTREEERRRRRSLERLGVAPFNTVLQQAGCTPLARSPATILQLNIGLYCNQACRHCHVESSPMRTEMMGRETAERCVALLAASCASAGGTVRTLDLTGGAPELTPQFRYLVQEARKLGVEVIDRCNLTVLLEPGQEDLVDFLAANQVRVVASLPCYSADNVNKQRGGGVFDRSIRGLQMLNAAGYGQPGSGLALDLVYNPGGVFLAPPQSKLEPTYKQELGEAFGIAFNSLLCINNMPIKRWADQLVKDNKLEQYMQMLVDSFNPAAAEGLMCRDTLSVGWDGRLYDCDFNQQLELGLPSPSKRTVFDIDCLADLRGDAVAVGTHCFGCTAGAGSGCQGATSADE</sequence>
<dbReference type="Gene3D" id="3.20.20.70">
    <property type="entry name" value="Aldolase class I"/>
    <property type="match status" value="1"/>
</dbReference>
<keyword evidence="9" id="KW-1185">Reference proteome</keyword>
<feature type="region of interest" description="Disordered" evidence="5">
    <location>
        <begin position="1"/>
        <end position="60"/>
    </location>
</feature>
<proteinExistence type="predicted"/>
<dbReference type="InterPro" id="IPR058240">
    <property type="entry name" value="rSAM_sf"/>
</dbReference>
<dbReference type="NCBIfam" id="TIGR04167">
    <property type="entry name" value="rSAM_SeCys"/>
    <property type="match status" value="1"/>
</dbReference>
<evidence type="ECO:0000256" key="4">
    <source>
        <dbReference type="ARBA" id="ARBA00023014"/>
    </source>
</evidence>
<dbReference type="Pfam" id="PF12345">
    <property type="entry name" value="DUF3641"/>
    <property type="match status" value="1"/>
</dbReference>
<keyword evidence="3" id="KW-0408">Iron</keyword>
<dbReference type="CDD" id="cd01335">
    <property type="entry name" value="Radical_SAM"/>
    <property type="match status" value="1"/>
</dbReference>
<dbReference type="SUPFAM" id="SSF102114">
    <property type="entry name" value="Radical SAM enzymes"/>
    <property type="match status" value="1"/>
</dbReference>
<feature type="domain" description="Radical SAM core" evidence="6">
    <location>
        <begin position="140"/>
        <end position="281"/>
    </location>
</feature>